<feature type="domain" description="Helix-turn-helix" evidence="1">
    <location>
        <begin position="5"/>
        <end position="53"/>
    </location>
</feature>
<organism evidence="2 3">
    <name type="scientific">Microbacterium jejuense</name>
    <dbReference type="NCBI Taxonomy" id="1263637"/>
    <lineage>
        <taxon>Bacteria</taxon>
        <taxon>Bacillati</taxon>
        <taxon>Actinomycetota</taxon>
        <taxon>Actinomycetes</taxon>
        <taxon>Micrococcales</taxon>
        <taxon>Microbacteriaceae</taxon>
        <taxon>Microbacterium</taxon>
    </lineage>
</organism>
<name>A0ABS7HT14_9MICO</name>
<comment type="caution">
    <text evidence="2">The sequence shown here is derived from an EMBL/GenBank/DDBJ whole genome shotgun (WGS) entry which is preliminary data.</text>
</comment>
<gene>
    <name evidence="2" type="ORF">JNB62_15895</name>
</gene>
<dbReference type="Pfam" id="PF12728">
    <property type="entry name" value="HTH_17"/>
    <property type="match status" value="1"/>
</dbReference>
<proteinExistence type="predicted"/>
<dbReference type="Proteomes" id="UP001196843">
    <property type="component" value="Unassembled WGS sequence"/>
</dbReference>
<evidence type="ECO:0000313" key="3">
    <source>
        <dbReference type="Proteomes" id="UP001196843"/>
    </source>
</evidence>
<evidence type="ECO:0000313" key="2">
    <source>
        <dbReference type="EMBL" id="MBW9095169.1"/>
    </source>
</evidence>
<sequence length="78" mass="8492">MLRRLTVAEVADATRRHPVTVRRALEGRELHGTQATKGGRWTVREDCAEAWADGEKCAHQAGNVVQFGAPRKVAGGAR</sequence>
<accession>A0ABS7HT14</accession>
<keyword evidence="3" id="KW-1185">Reference proteome</keyword>
<dbReference type="RefSeq" id="WP_220301881.1">
    <property type="nucleotide sequence ID" value="NZ_JAEUAW010000015.1"/>
</dbReference>
<dbReference type="InterPro" id="IPR041657">
    <property type="entry name" value="HTH_17"/>
</dbReference>
<dbReference type="EMBL" id="JAEUAW010000015">
    <property type="protein sequence ID" value="MBW9095169.1"/>
    <property type="molecule type" value="Genomic_DNA"/>
</dbReference>
<evidence type="ECO:0000259" key="1">
    <source>
        <dbReference type="Pfam" id="PF12728"/>
    </source>
</evidence>
<protein>
    <recommendedName>
        <fullName evidence="1">Helix-turn-helix domain-containing protein</fullName>
    </recommendedName>
</protein>
<reference evidence="2 3" key="1">
    <citation type="journal article" date="2021" name="MBio">
        <title>Poor Competitiveness of Bradyrhizobium in Pigeon Pea Root Colonization in Indian Soils.</title>
        <authorList>
            <person name="Chalasani D."/>
            <person name="Basu A."/>
            <person name="Pullabhotla S.V.S.R.N."/>
            <person name="Jorrin B."/>
            <person name="Neal A.L."/>
            <person name="Poole P.S."/>
            <person name="Podile A.R."/>
            <person name="Tkacz A."/>
        </authorList>
    </citation>
    <scope>NUCLEOTIDE SEQUENCE [LARGE SCALE GENOMIC DNA]</scope>
    <source>
        <strain evidence="2 3">HU14</strain>
    </source>
</reference>